<name>A0ABW3PU47_9BACL</name>
<accession>A0ABW3PU47</accession>
<dbReference type="Proteomes" id="UP001597169">
    <property type="component" value="Unassembled WGS sequence"/>
</dbReference>
<sequence>MMNYRTAQNNAAVIKQLIDTYTHHNLYGQDVTSREVSESEMRIQWDNQHTSLEQILSHCSLEDLQAIHAIHAIQSIGYHERGVRHRYLDNSNENY</sequence>
<reference evidence="2" key="1">
    <citation type="journal article" date="2019" name="Int. J. Syst. Evol. Microbiol.">
        <title>The Global Catalogue of Microorganisms (GCM) 10K type strain sequencing project: providing services to taxonomists for standard genome sequencing and annotation.</title>
        <authorList>
            <consortium name="The Broad Institute Genomics Platform"/>
            <consortium name="The Broad Institute Genome Sequencing Center for Infectious Disease"/>
            <person name="Wu L."/>
            <person name="Ma J."/>
        </authorList>
    </citation>
    <scope>NUCLEOTIDE SEQUENCE [LARGE SCALE GENOMIC DNA]</scope>
    <source>
        <strain evidence="2">CCUG 53519</strain>
    </source>
</reference>
<proteinExistence type="predicted"/>
<organism evidence="1 2">
    <name type="scientific">Paenibacillus provencensis</name>
    <dbReference type="NCBI Taxonomy" id="441151"/>
    <lineage>
        <taxon>Bacteria</taxon>
        <taxon>Bacillati</taxon>
        <taxon>Bacillota</taxon>
        <taxon>Bacilli</taxon>
        <taxon>Bacillales</taxon>
        <taxon>Paenibacillaceae</taxon>
        <taxon>Paenibacillus</taxon>
    </lineage>
</organism>
<gene>
    <name evidence="1" type="ORF">ACFQ3J_04675</name>
</gene>
<keyword evidence="2" id="KW-1185">Reference proteome</keyword>
<protein>
    <submittedName>
        <fullName evidence="1">Uncharacterized protein</fullName>
    </submittedName>
</protein>
<evidence type="ECO:0000313" key="1">
    <source>
        <dbReference type="EMBL" id="MFD1127472.1"/>
    </source>
</evidence>
<comment type="caution">
    <text evidence="1">The sequence shown here is derived from an EMBL/GenBank/DDBJ whole genome shotgun (WGS) entry which is preliminary data.</text>
</comment>
<dbReference type="EMBL" id="JBHTKX010000001">
    <property type="protein sequence ID" value="MFD1127472.1"/>
    <property type="molecule type" value="Genomic_DNA"/>
</dbReference>
<dbReference type="RefSeq" id="WP_251581415.1">
    <property type="nucleotide sequence ID" value="NZ_JBHTKX010000001.1"/>
</dbReference>
<evidence type="ECO:0000313" key="2">
    <source>
        <dbReference type="Proteomes" id="UP001597169"/>
    </source>
</evidence>